<evidence type="ECO:0000313" key="3">
    <source>
        <dbReference type="Proteomes" id="UP000295388"/>
    </source>
</evidence>
<accession>A0A4R6KQL6</accession>
<feature type="region of interest" description="Disordered" evidence="1">
    <location>
        <begin position="1"/>
        <end position="30"/>
    </location>
</feature>
<proteinExistence type="predicted"/>
<reference evidence="2 3" key="1">
    <citation type="submission" date="2019-03" db="EMBL/GenBank/DDBJ databases">
        <title>Genomic Encyclopedia of Type Strains, Phase III (KMG-III): the genomes of soil and plant-associated and newly described type strains.</title>
        <authorList>
            <person name="Whitman W."/>
        </authorList>
    </citation>
    <scope>NUCLEOTIDE SEQUENCE [LARGE SCALE GENOMIC DNA]</scope>
    <source>
        <strain evidence="2 3">VKM Ac-2527</strain>
    </source>
</reference>
<keyword evidence="3" id="KW-1185">Reference proteome</keyword>
<name>A0A4R6KQL6_9ACTN</name>
<sequence length="91" mass="9798">MPGLPRNGVRRPLRESDTLPSARVPPVRAVRDLEGGSQGVTAAVPQLVGWAKPLDQGAIQTRTFGVAGAVRPVVPMLPSSRTPRLAWRQRL</sequence>
<dbReference type="EMBL" id="SNWQ01000002">
    <property type="protein sequence ID" value="TDO52670.1"/>
    <property type="molecule type" value="Genomic_DNA"/>
</dbReference>
<dbReference type="AlphaFoldDB" id="A0A4R6KQL6"/>
<comment type="caution">
    <text evidence="2">The sequence shown here is derived from an EMBL/GenBank/DDBJ whole genome shotgun (WGS) entry which is preliminary data.</text>
</comment>
<dbReference type="Proteomes" id="UP000295388">
    <property type="component" value="Unassembled WGS sequence"/>
</dbReference>
<gene>
    <name evidence="2" type="ORF">EV643_102510</name>
</gene>
<protein>
    <submittedName>
        <fullName evidence="2">Uncharacterized protein</fullName>
    </submittedName>
</protein>
<evidence type="ECO:0000313" key="2">
    <source>
        <dbReference type="EMBL" id="TDO52670.1"/>
    </source>
</evidence>
<organism evidence="2 3">
    <name type="scientific">Kribbella caucasensis</name>
    <dbReference type="NCBI Taxonomy" id="2512215"/>
    <lineage>
        <taxon>Bacteria</taxon>
        <taxon>Bacillati</taxon>
        <taxon>Actinomycetota</taxon>
        <taxon>Actinomycetes</taxon>
        <taxon>Propionibacteriales</taxon>
        <taxon>Kribbellaceae</taxon>
        <taxon>Kribbella</taxon>
    </lineage>
</organism>
<evidence type="ECO:0000256" key="1">
    <source>
        <dbReference type="SAM" id="MobiDB-lite"/>
    </source>
</evidence>